<evidence type="ECO:0000256" key="5">
    <source>
        <dbReference type="ARBA" id="ARBA00022679"/>
    </source>
</evidence>
<comment type="function">
    <text evidence="10">Involved in the cellular defense against the biological effects of O6-methylguanine (O6-MeG) and O4-methylthymine (O4-MeT) in DNA. Repairs the methylated nucleobase in DNA by stoichiometrically transferring the methyl group to a cysteine residue in the enzyme. This is a suicide reaction: the enzyme is irreversibly inactivated.</text>
</comment>
<evidence type="ECO:0000256" key="1">
    <source>
        <dbReference type="ARBA" id="ARBA00001286"/>
    </source>
</evidence>
<proteinExistence type="inferred from homology"/>
<dbReference type="HAMAP" id="MF_00772">
    <property type="entry name" value="OGT"/>
    <property type="match status" value="1"/>
</dbReference>
<sequence length="339" mass="38180">MLIEKNSAYEGIFYVGVKTTGVFCRPTCPAKKPKKENCQFFETAQEAALSGFRPCKRCQPLSAPTSLSPEVKQLIQAIEANPQRKWTDRDFDELAISANTARRQFKKYFGMTFIEYSRARRLGLAFKQIRNGKPLIETQLEAGFDSGNGFRDAFSSFMGVVPKENGQIKVLTMAWIETILGPMTVVADDEGVYLLEFVDRRGLEKEVANLRQKLKAAIVPGSNPIIEELTEELERYFEGNLKEFKTPMLTFFGTAYQQRVWAELCRIPIGQTISYKELALRMGDPNASRAVARANGGNQLSLLIPCHRVINSNGQLGGYGGGLKRKEWLLKMEKQMIKP</sequence>
<dbReference type="PROSITE" id="PS00374">
    <property type="entry name" value="MGMT"/>
    <property type="match status" value="1"/>
</dbReference>
<keyword evidence="12" id="KW-0862">Zinc</keyword>
<keyword evidence="7" id="KW-0010">Activator</keyword>
<comment type="cofactor">
    <cofactor evidence="12">
        <name>Zn(2+)</name>
        <dbReference type="ChEBI" id="CHEBI:29105"/>
    </cofactor>
    <text evidence="12">Binds 1 zinc ion per subunit.</text>
</comment>
<comment type="catalytic activity">
    <reaction evidence="9 10">
        <text>a 6-O-methyl-2'-deoxyguanosine in DNA + L-cysteinyl-[protein] = S-methyl-L-cysteinyl-[protein] + a 2'-deoxyguanosine in DNA</text>
        <dbReference type="Rhea" id="RHEA:24000"/>
        <dbReference type="Rhea" id="RHEA-COMP:10131"/>
        <dbReference type="Rhea" id="RHEA-COMP:10132"/>
        <dbReference type="Rhea" id="RHEA-COMP:11367"/>
        <dbReference type="Rhea" id="RHEA-COMP:11368"/>
        <dbReference type="ChEBI" id="CHEBI:29950"/>
        <dbReference type="ChEBI" id="CHEBI:82612"/>
        <dbReference type="ChEBI" id="CHEBI:85445"/>
        <dbReference type="ChEBI" id="CHEBI:85448"/>
        <dbReference type="EC" id="2.1.1.63"/>
    </reaction>
</comment>
<comment type="miscellaneous">
    <text evidence="10">This enzyme catalyzes only one turnover and therefore is not strictly catalytic. According to one definition, an enzyme is a biocatalyst that acts repeatedly and over many reaction cycles.</text>
</comment>
<dbReference type="Pfam" id="PF02805">
    <property type="entry name" value="Ada_Zn_binding"/>
    <property type="match status" value="1"/>
</dbReference>
<dbReference type="PROSITE" id="PS01124">
    <property type="entry name" value="HTH_ARAC_FAMILY_2"/>
    <property type="match status" value="1"/>
</dbReference>
<dbReference type="GO" id="GO:0005737">
    <property type="term" value="C:cytoplasm"/>
    <property type="evidence" value="ECO:0007669"/>
    <property type="project" value="UniProtKB-SubCell"/>
</dbReference>
<name>A0A940PE74_9ENTE</name>
<dbReference type="Gene3D" id="3.40.10.10">
    <property type="entry name" value="DNA Methylphosphotriester Repair Domain"/>
    <property type="match status" value="1"/>
</dbReference>
<keyword evidence="4 10" id="KW-0489">Methyltransferase</keyword>
<comment type="similarity">
    <text evidence="2 10">Belongs to the MGMT family.</text>
</comment>
<feature type="binding site" evidence="12">
    <location>
        <position position="58"/>
    </location>
    <ligand>
        <name>Zn(2+)</name>
        <dbReference type="ChEBI" id="CHEBI:29105"/>
    </ligand>
</feature>
<dbReference type="EC" id="2.1.1.63" evidence="10"/>
<dbReference type="CDD" id="cd06445">
    <property type="entry name" value="ATase"/>
    <property type="match status" value="1"/>
</dbReference>
<keyword evidence="15" id="KW-1185">Reference proteome</keyword>
<evidence type="ECO:0000256" key="2">
    <source>
        <dbReference type="ARBA" id="ARBA00008711"/>
    </source>
</evidence>
<dbReference type="GO" id="GO:0006307">
    <property type="term" value="P:DNA alkylation repair"/>
    <property type="evidence" value="ECO:0007669"/>
    <property type="project" value="UniProtKB-UniRule"/>
</dbReference>
<dbReference type="GO" id="GO:0043565">
    <property type="term" value="F:sequence-specific DNA binding"/>
    <property type="evidence" value="ECO:0007669"/>
    <property type="project" value="InterPro"/>
</dbReference>
<dbReference type="InterPro" id="IPR036388">
    <property type="entry name" value="WH-like_DNA-bd_sf"/>
</dbReference>
<dbReference type="InterPro" id="IPR016221">
    <property type="entry name" value="Bifunct_regulatory_prot_Ada"/>
</dbReference>
<dbReference type="Gene3D" id="3.30.160.70">
    <property type="entry name" value="Methylated DNA-protein cysteine methyltransferase domain"/>
    <property type="match status" value="1"/>
</dbReference>
<feature type="active site" description="Nucleophile; methyl group acceptor from methylphosphotriester" evidence="11">
    <location>
        <position position="24"/>
    </location>
</feature>
<dbReference type="SUPFAM" id="SSF46767">
    <property type="entry name" value="Methylated DNA-protein cysteine methyltransferase, C-terminal domain"/>
    <property type="match status" value="1"/>
</dbReference>
<feature type="domain" description="HTH araC/xylS-type" evidence="13">
    <location>
        <begin position="72"/>
        <end position="168"/>
    </location>
</feature>
<dbReference type="SUPFAM" id="SSF53155">
    <property type="entry name" value="Methylated DNA-protein cysteine methyltransferase domain"/>
    <property type="match status" value="1"/>
</dbReference>
<keyword evidence="6 10" id="KW-0227">DNA damage</keyword>
<dbReference type="GO" id="GO:0008270">
    <property type="term" value="F:zinc ion binding"/>
    <property type="evidence" value="ECO:0007669"/>
    <property type="project" value="InterPro"/>
</dbReference>
<dbReference type="Pfam" id="PF01035">
    <property type="entry name" value="DNA_binding_1"/>
    <property type="match status" value="1"/>
</dbReference>
<dbReference type="Pfam" id="PF02870">
    <property type="entry name" value="Methyltransf_1N"/>
    <property type="match status" value="1"/>
</dbReference>
<dbReference type="PANTHER" id="PTHR10815:SF5">
    <property type="entry name" value="METHYLATED-DNA--PROTEIN-CYSTEINE METHYLTRANSFERASE"/>
    <property type="match status" value="1"/>
</dbReference>
<dbReference type="EMBL" id="JAEEGA010000008">
    <property type="protein sequence ID" value="MBP1041871.1"/>
    <property type="molecule type" value="Genomic_DNA"/>
</dbReference>
<evidence type="ECO:0000256" key="12">
    <source>
        <dbReference type="PIRSR" id="PIRSR000409-3"/>
    </source>
</evidence>
<comment type="caution">
    <text evidence="14">The sequence shown here is derived from an EMBL/GenBank/DDBJ whole genome shotgun (WGS) entry which is preliminary data.</text>
</comment>
<feature type="active site" description="Nucleophile; methyl group acceptor" evidence="10">
    <location>
        <position position="306"/>
    </location>
</feature>
<dbReference type="InterPro" id="IPR023546">
    <property type="entry name" value="MGMT"/>
</dbReference>
<keyword evidence="12" id="KW-0479">Metal-binding</keyword>
<dbReference type="PANTHER" id="PTHR10815">
    <property type="entry name" value="METHYLATED-DNA--PROTEIN-CYSTEINE METHYLTRANSFERASE"/>
    <property type="match status" value="1"/>
</dbReference>
<dbReference type="GO" id="GO:0003908">
    <property type="term" value="F:methylated-DNA-[protein]-cysteine S-methyltransferase activity"/>
    <property type="evidence" value="ECO:0007669"/>
    <property type="project" value="UniProtKB-UniRule"/>
</dbReference>
<evidence type="ECO:0000313" key="14">
    <source>
        <dbReference type="EMBL" id="MBP1041871.1"/>
    </source>
</evidence>
<evidence type="ECO:0000256" key="7">
    <source>
        <dbReference type="ARBA" id="ARBA00023159"/>
    </source>
</evidence>
<feature type="binding site" evidence="12">
    <location>
        <position position="55"/>
    </location>
    <ligand>
        <name>Zn(2+)</name>
        <dbReference type="ChEBI" id="CHEBI:29105"/>
    </ligand>
</feature>
<evidence type="ECO:0000256" key="10">
    <source>
        <dbReference type="HAMAP-Rule" id="MF_00772"/>
    </source>
</evidence>
<accession>A0A940PE74</accession>
<dbReference type="InterPro" id="IPR014048">
    <property type="entry name" value="MethylDNA_cys_MeTrfase_DNA-bd"/>
</dbReference>
<dbReference type="FunFam" id="1.10.10.10:FF:000214">
    <property type="entry name" value="Methylated-DNA--protein-cysteine methyltransferase"/>
    <property type="match status" value="1"/>
</dbReference>
<dbReference type="InterPro" id="IPR036217">
    <property type="entry name" value="MethylDNA_cys_MeTrfase_DNAb"/>
</dbReference>
<comment type="subcellular location">
    <subcellularLocation>
        <location evidence="10">Cytoplasm</location>
    </subcellularLocation>
</comment>
<protein>
    <recommendedName>
        <fullName evidence="10">Methylated-DNA--protein-cysteine methyltransferase</fullName>
        <ecNumber evidence="10">2.1.1.63</ecNumber>
    </recommendedName>
    <alternativeName>
        <fullName evidence="10">6-O-methylguanine-DNA methyltransferase</fullName>
        <shortName evidence="10">MGMT</shortName>
    </alternativeName>
    <alternativeName>
        <fullName evidence="10">O-6-methylguanine-DNA-alkyltransferase</fullName>
    </alternativeName>
</protein>
<dbReference type="InterPro" id="IPR008332">
    <property type="entry name" value="MethylG_MeTrfase_N"/>
</dbReference>
<evidence type="ECO:0000256" key="4">
    <source>
        <dbReference type="ARBA" id="ARBA00022603"/>
    </source>
</evidence>
<evidence type="ECO:0000259" key="13">
    <source>
        <dbReference type="PROSITE" id="PS01124"/>
    </source>
</evidence>
<dbReference type="InterPro" id="IPR004026">
    <property type="entry name" value="Ada_DNA_repair_Zn-bd"/>
</dbReference>
<reference evidence="14" key="1">
    <citation type="submission" date="2020-12" db="EMBL/GenBank/DDBJ databases">
        <title>Vagococcus allomyrinae sp. nov. and Enterococcus lavae sp. nov., isolated from the larvae of Allomyrina dichotoma.</title>
        <authorList>
            <person name="Lee S.D."/>
        </authorList>
    </citation>
    <scope>NUCLEOTIDE SEQUENCE</scope>
    <source>
        <strain evidence="14">BWB3-3</strain>
    </source>
</reference>
<dbReference type="InterPro" id="IPR001497">
    <property type="entry name" value="MethylDNA_cys_MeTrfase_AS"/>
</dbReference>
<comment type="catalytic activity">
    <reaction evidence="1 10">
        <text>a 4-O-methyl-thymidine in DNA + L-cysteinyl-[protein] = a thymidine in DNA + S-methyl-L-cysteinyl-[protein]</text>
        <dbReference type="Rhea" id="RHEA:53428"/>
        <dbReference type="Rhea" id="RHEA-COMP:10131"/>
        <dbReference type="Rhea" id="RHEA-COMP:10132"/>
        <dbReference type="Rhea" id="RHEA-COMP:13555"/>
        <dbReference type="Rhea" id="RHEA-COMP:13556"/>
        <dbReference type="ChEBI" id="CHEBI:29950"/>
        <dbReference type="ChEBI" id="CHEBI:82612"/>
        <dbReference type="ChEBI" id="CHEBI:137386"/>
        <dbReference type="ChEBI" id="CHEBI:137387"/>
        <dbReference type="EC" id="2.1.1.63"/>
    </reaction>
</comment>
<dbReference type="Proteomes" id="UP000674938">
    <property type="component" value="Unassembled WGS sequence"/>
</dbReference>
<dbReference type="InterPro" id="IPR035451">
    <property type="entry name" value="Ada-like_dom_sf"/>
</dbReference>
<gene>
    <name evidence="14" type="ORF">I6N95_12700</name>
</gene>
<dbReference type="Gene3D" id="1.10.10.10">
    <property type="entry name" value="Winged helix-like DNA-binding domain superfamily/Winged helix DNA-binding domain"/>
    <property type="match status" value="1"/>
</dbReference>
<evidence type="ECO:0000313" key="15">
    <source>
        <dbReference type="Proteomes" id="UP000674938"/>
    </source>
</evidence>
<feature type="binding site" evidence="12">
    <location>
        <position position="28"/>
    </location>
    <ligand>
        <name>Zn(2+)</name>
        <dbReference type="ChEBI" id="CHEBI:29105"/>
    </ligand>
</feature>
<dbReference type="InterPro" id="IPR018060">
    <property type="entry name" value="HTH_AraC"/>
</dbReference>
<dbReference type="GO" id="GO:0032259">
    <property type="term" value="P:methylation"/>
    <property type="evidence" value="ECO:0007669"/>
    <property type="project" value="UniProtKB-KW"/>
</dbReference>
<evidence type="ECO:0000256" key="6">
    <source>
        <dbReference type="ARBA" id="ARBA00022763"/>
    </source>
</evidence>
<evidence type="ECO:0000256" key="9">
    <source>
        <dbReference type="ARBA" id="ARBA00049348"/>
    </source>
</evidence>
<dbReference type="GO" id="GO:0003700">
    <property type="term" value="F:DNA-binding transcription factor activity"/>
    <property type="evidence" value="ECO:0007669"/>
    <property type="project" value="InterPro"/>
</dbReference>
<keyword evidence="5 10" id="KW-0808">Transferase</keyword>
<dbReference type="InterPro" id="IPR036631">
    <property type="entry name" value="MGMT_N_sf"/>
</dbReference>
<organism evidence="14 15">
    <name type="scientific">Vagococcus allomyrinae</name>
    <dbReference type="NCBI Taxonomy" id="2794353"/>
    <lineage>
        <taxon>Bacteria</taxon>
        <taxon>Bacillati</taxon>
        <taxon>Bacillota</taxon>
        <taxon>Bacilli</taxon>
        <taxon>Lactobacillales</taxon>
        <taxon>Enterococcaceae</taxon>
        <taxon>Vagococcus</taxon>
    </lineage>
</organism>
<keyword evidence="3 10" id="KW-0963">Cytoplasm</keyword>
<dbReference type="AlphaFoldDB" id="A0A940PE74"/>
<dbReference type="Pfam" id="PF12833">
    <property type="entry name" value="HTH_18"/>
    <property type="match status" value="1"/>
</dbReference>
<dbReference type="NCBIfam" id="TIGR00589">
    <property type="entry name" value="ogt"/>
    <property type="match status" value="1"/>
</dbReference>
<evidence type="ECO:0000256" key="11">
    <source>
        <dbReference type="PIRSR" id="PIRSR000409-1"/>
    </source>
</evidence>
<dbReference type="SMART" id="SM00342">
    <property type="entry name" value="HTH_ARAC"/>
    <property type="match status" value="1"/>
</dbReference>
<evidence type="ECO:0000256" key="3">
    <source>
        <dbReference type="ARBA" id="ARBA00022490"/>
    </source>
</evidence>
<keyword evidence="8 10" id="KW-0234">DNA repair</keyword>
<feature type="active site" description="Nucleophile; methyl group acceptor from either O6-methylguanine or O4-methylthymine" evidence="11">
    <location>
        <position position="306"/>
    </location>
</feature>
<dbReference type="Gene3D" id="1.10.10.60">
    <property type="entry name" value="Homeodomain-like"/>
    <property type="match status" value="1"/>
</dbReference>
<dbReference type="SUPFAM" id="SSF57884">
    <property type="entry name" value="Ada DNA repair protein, N-terminal domain (N-Ada 10)"/>
    <property type="match status" value="1"/>
</dbReference>
<evidence type="ECO:0000256" key="8">
    <source>
        <dbReference type="ARBA" id="ARBA00023204"/>
    </source>
</evidence>
<feature type="binding site" evidence="12">
    <location>
        <position position="24"/>
    </location>
    <ligand>
        <name>Zn(2+)</name>
        <dbReference type="ChEBI" id="CHEBI:29105"/>
    </ligand>
</feature>
<dbReference type="PIRSF" id="PIRSF000409">
    <property type="entry name" value="Ada"/>
    <property type="match status" value="1"/>
</dbReference>